<accession>A0ACC4E3G7</accession>
<dbReference type="Proteomes" id="UP001638806">
    <property type="component" value="Unassembled WGS sequence"/>
</dbReference>
<reference evidence="1" key="1">
    <citation type="submission" date="2024-12" db="EMBL/GenBank/DDBJ databases">
        <title>Comparative genomics and development of molecular markers within Purpureocillium lilacinum and among Purpureocillium species.</title>
        <authorList>
            <person name="Yeh Z.-Y."/>
            <person name="Ni N.-T."/>
            <person name="Lo P.-H."/>
            <person name="Mushyakhwo K."/>
            <person name="Lin C.-F."/>
            <person name="Nai Y.-S."/>
        </authorList>
    </citation>
    <scope>NUCLEOTIDE SEQUENCE</scope>
    <source>
        <strain evidence="1">NCHU-NPUST-175</strain>
    </source>
</reference>
<protein>
    <submittedName>
        <fullName evidence="1">Uncharacterized protein</fullName>
    </submittedName>
</protein>
<gene>
    <name evidence="1" type="ORF">ACCO45_003586</name>
</gene>
<evidence type="ECO:0000313" key="2">
    <source>
        <dbReference type="Proteomes" id="UP001638806"/>
    </source>
</evidence>
<sequence>MSLLWGPPALNGWSKVPRTCRAGMDCLDLREVSNLPIDGNEMMAVGDEAHDQRIKNLAPNFPHSATAPASDFGKLDFRTWVSWTHGSFTSAVPRTRL</sequence>
<dbReference type="EMBL" id="JBGNUJ010000003">
    <property type="protein sequence ID" value="KAL3962063.1"/>
    <property type="molecule type" value="Genomic_DNA"/>
</dbReference>
<comment type="caution">
    <text evidence="1">The sequence shown here is derived from an EMBL/GenBank/DDBJ whole genome shotgun (WGS) entry which is preliminary data.</text>
</comment>
<name>A0ACC4E3G7_PURLI</name>
<proteinExistence type="predicted"/>
<keyword evidence="2" id="KW-1185">Reference proteome</keyword>
<organism evidence="1 2">
    <name type="scientific">Purpureocillium lilacinum</name>
    <name type="common">Paecilomyces lilacinus</name>
    <dbReference type="NCBI Taxonomy" id="33203"/>
    <lineage>
        <taxon>Eukaryota</taxon>
        <taxon>Fungi</taxon>
        <taxon>Dikarya</taxon>
        <taxon>Ascomycota</taxon>
        <taxon>Pezizomycotina</taxon>
        <taxon>Sordariomycetes</taxon>
        <taxon>Hypocreomycetidae</taxon>
        <taxon>Hypocreales</taxon>
        <taxon>Ophiocordycipitaceae</taxon>
        <taxon>Purpureocillium</taxon>
    </lineage>
</organism>
<evidence type="ECO:0000313" key="1">
    <source>
        <dbReference type="EMBL" id="KAL3962063.1"/>
    </source>
</evidence>